<comment type="caution">
    <text evidence="3">The sequence shown here is derived from an EMBL/GenBank/DDBJ whole genome shotgun (WGS) entry which is preliminary data.</text>
</comment>
<evidence type="ECO:0000256" key="2">
    <source>
        <dbReference type="SAM" id="SignalP"/>
    </source>
</evidence>
<evidence type="ECO:0000256" key="1">
    <source>
        <dbReference type="SAM" id="Phobius"/>
    </source>
</evidence>
<feature type="transmembrane region" description="Helical" evidence="1">
    <location>
        <begin position="122"/>
        <end position="143"/>
    </location>
</feature>
<dbReference type="RefSeq" id="WP_154372149.1">
    <property type="nucleotide sequence ID" value="NZ_WKJK01000001.1"/>
</dbReference>
<keyword evidence="1" id="KW-1133">Transmembrane helix</keyword>
<protein>
    <submittedName>
        <fullName evidence="3">Uncharacterized protein</fullName>
    </submittedName>
</protein>
<gene>
    <name evidence="3" type="ORF">GJ699_00750</name>
</gene>
<dbReference type="AlphaFoldDB" id="A0A6I2KS95"/>
<keyword evidence="1" id="KW-0812">Transmembrane</keyword>
<dbReference type="Proteomes" id="UP000433309">
    <property type="component" value="Unassembled WGS sequence"/>
</dbReference>
<sequence>MSSVAAPLMLLAMLCAAGCALLDKCRTPASLVCAATMVLGMADAFYTHLLPVAMLAALMATSGLWASLAGWPRAAAASALLLRAHRAASAVVMAWLLLRHTEAMALSSALEDLCTTRGSGTAAPSFAAVIALALLGAGLALTATQLRGQPEHRRALAHSAAALEPMLMGLSLVLMAI</sequence>
<feature type="transmembrane region" description="Helical" evidence="1">
    <location>
        <begin position="44"/>
        <end position="68"/>
    </location>
</feature>
<feature type="signal peptide" evidence="2">
    <location>
        <begin position="1"/>
        <end position="17"/>
    </location>
</feature>
<keyword evidence="2" id="KW-0732">Signal</keyword>
<keyword evidence="1" id="KW-0472">Membrane</keyword>
<proteinExistence type="predicted"/>
<organism evidence="3 4">
    <name type="scientific">Duganella guangzhouensis</name>
    <dbReference type="NCBI Taxonomy" id="2666084"/>
    <lineage>
        <taxon>Bacteria</taxon>
        <taxon>Pseudomonadati</taxon>
        <taxon>Pseudomonadota</taxon>
        <taxon>Betaproteobacteria</taxon>
        <taxon>Burkholderiales</taxon>
        <taxon>Oxalobacteraceae</taxon>
        <taxon>Telluria group</taxon>
        <taxon>Duganella</taxon>
    </lineage>
</organism>
<evidence type="ECO:0000313" key="3">
    <source>
        <dbReference type="EMBL" id="MRW88508.1"/>
    </source>
</evidence>
<feature type="chain" id="PRO_5026261991" evidence="2">
    <location>
        <begin position="18"/>
        <end position="177"/>
    </location>
</feature>
<reference evidence="3 4" key="1">
    <citation type="submission" date="2019-11" db="EMBL/GenBank/DDBJ databases">
        <title>Novel species isolated from a subtropical stream in China.</title>
        <authorList>
            <person name="Lu H."/>
        </authorList>
    </citation>
    <scope>NUCLEOTIDE SEQUENCE [LARGE SCALE GENOMIC DNA]</scope>
    <source>
        <strain evidence="3 4">FT80W</strain>
    </source>
</reference>
<evidence type="ECO:0000313" key="4">
    <source>
        <dbReference type="Proteomes" id="UP000433309"/>
    </source>
</evidence>
<accession>A0A6I2KS95</accession>
<name>A0A6I2KS95_9BURK</name>
<keyword evidence="4" id="KW-1185">Reference proteome</keyword>
<dbReference type="EMBL" id="WKJK01000001">
    <property type="protein sequence ID" value="MRW88508.1"/>
    <property type="molecule type" value="Genomic_DNA"/>
</dbReference>